<evidence type="ECO:0000313" key="1">
    <source>
        <dbReference type="EMBL" id="KAI4863389.1"/>
    </source>
</evidence>
<name>A0ACB9YVL4_9PEZI</name>
<sequence>MPFKTILVTGCSAGGIGAAVAVALAKRGHHVFATARSVSKIPPELSALPNVTVLPLDVASASSAAEAAQAVAASGRPLDVLLNNAGAGYSMPVLDVDVDQAMRVYDANVLGVVRAVQAFAPMLIESKGRVVNVSSCGATVNAPVVRLYKGRSYHSLRDAAPGAVPVRRRRHHHHGGAIATHFHDNEPEFKLPAGSLYAPIEGIIAGWASGKSKPGVGPAEEFVESIMDDVVGDGRKGGLVWKGPHAGSIKFIANWLPAWCQDAAMSVNQGLKELTQHLISNK</sequence>
<comment type="caution">
    <text evidence="1">The sequence shown here is derived from an EMBL/GenBank/DDBJ whole genome shotgun (WGS) entry which is preliminary data.</text>
</comment>
<dbReference type="Proteomes" id="UP001497700">
    <property type="component" value="Unassembled WGS sequence"/>
</dbReference>
<keyword evidence="2" id="KW-1185">Reference proteome</keyword>
<evidence type="ECO:0000313" key="2">
    <source>
        <dbReference type="Proteomes" id="UP001497700"/>
    </source>
</evidence>
<accession>A0ACB9YVL4</accession>
<gene>
    <name evidence="1" type="ORF">F4820DRAFT_471572</name>
</gene>
<organism evidence="1 2">
    <name type="scientific">Hypoxylon rubiginosum</name>
    <dbReference type="NCBI Taxonomy" id="110542"/>
    <lineage>
        <taxon>Eukaryota</taxon>
        <taxon>Fungi</taxon>
        <taxon>Dikarya</taxon>
        <taxon>Ascomycota</taxon>
        <taxon>Pezizomycotina</taxon>
        <taxon>Sordariomycetes</taxon>
        <taxon>Xylariomycetidae</taxon>
        <taxon>Xylariales</taxon>
        <taxon>Hypoxylaceae</taxon>
        <taxon>Hypoxylon</taxon>
    </lineage>
</organism>
<reference evidence="1 2" key="1">
    <citation type="journal article" date="2022" name="New Phytol.">
        <title>Ecological generalism drives hyperdiversity of secondary metabolite gene clusters in xylarialean endophytes.</title>
        <authorList>
            <person name="Franco M.E.E."/>
            <person name="Wisecaver J.H."/>
            <person name="Arnold A.E."/>
            <person name="Ju Y.M."/>
            <person name="Slot J.C."/>
            <person name="Ahrendt S."/>
            <person name="Moore L.P."/>
            <person name="Eastman K.E."/>
            <person name="Scott K."/>
            <person name="Konkel Z."/>
            <person name="Mondo S.J."/>
            <person name="Kuo A."/>
            <person name="Hayes R.D."/>
            <person name="Haridas S."/>
            <person name="Andreopoulos B."/>
            <person name="Riley R."/>
            <person name="LaButti K."/>
            <person name="Pangilinan J."/>
            <person name="Lipzen A."/>
            <person name="Amirebrahimi M."/>
            <person name="Yan J."/>
            <person name="Adam C."/>
            <person name="Keymanesh K."/>
            <person name="Ng V."/>
            <person name="Louie K."/>
            <person name="Northen T."/>
            <person name="Drula E."/>
            <person name="Henrissat B."/>
            <person name="Hsieh H.M."/>
            <person name="Youens-Clark K."/>
            <person name="Lutzoni F."/>
            <person name="Miadlikowska J."/>
            <person name="Eastwood D.C."/>
            <person name="Hamelin R.C."/>
            <person name="Grigoriev I.V."/>
            <person name="U'Ren J.M."/>
        </authorList>
    </citation>
    <scope>NUCLEOTIDE SEQUENCE [LARGE SCALE GENOMIC DNA]</scope>
    <source>
        <strain evidence="1 2">CBS 119005</strain>
    </source>
</reference>
<protein>
    <submittedName>
        <fullName evidence="1">Oxidoreductase</fullName>
    </submittedName>
</protein>
<proteinExistence type="predicted"/>
<dbReference type="EMBL" id="MU393505">
    <property type="protein sequence ID" value="KAI4863389.1"/>
    <property type="molecule type" value="Genomic_DNA"/>
</dbReference>